<name>A0A4C1X763_EUMVA</name>
<keyword evidence="2" id="KW-1185">Reference proteome</keyword>
<organism evidence="1 2">
    <name type="scientific">Eumeta variegata</name>
    <name type="common">Bagworm moth</name>
    <name type="synonym">Eumeta japonica</name>
    <dbReference type="NCBI Taxonomy" id="151549"/>
    <lineage>
        <taxon>Eukaryota</taxon>
        <taxon>Metazoa</taxon>
        <taxon>Ecdysozoa</taxon>
        <taxon>Arthropoda</taxon>
        <taxon>Hexapoda</taxon>
        <taxon>Insecta</taxon>
        <taxon>Pterygota</taxon>
        <taxon>Neoptera</taxon>
        <taxon>Endopterygota</taxon>
        <taxon>Lepidoptera</taxon>
        <taxon>Glossata</taxon>
        <taxon>Ditrysia</taxon>
        <taxon>Tineoidea</taxon>
        <taxon>Psychidae</taxon>
        <taxon>Oiketicinae</taxon>
        <taxon>Eumeta</taxon>
    </lineage>
</organism>
<proteinExistence type="predicted"/>
<comment type="caution">
    <text evidence="1">The sequence shown here is derived from an EMBL/GenBank/DDBJ whole genome shotgun (WGS) entry which is preliminary data.</text>
</comment>
<accession>A0A4C1X763</accession>
<dbReference type="AlphaFoldDB" id="A0A4C1X763"/>
<evidence type="ECO:0000313" key="2">
    <source>
        <dbReference type="Proteomes" id="UP000299102"/>
    </source>
</evidence>
<dbReference type="Proteomes" id="UP000299102">
    <property type="component" value="Unassembled WGS sequence"/>
</dbReference>
<sequence>MQNPFTPPRGRAARGGVEPGKYLIYVLPSRRRALAAQGAATCCLLLLSRLHCARGVTYKKRRRDRVAGHAARYGAVPMRQLF</sequence>
<reference evidence="1 2" key="1">
    <citation type="journal article" date="2019" name="Commun. Biol.">
        <title>The bagworm genome reveals a unique fibroin gene that provides high tensile strength.</title>
        <authorList>
            <person name="Kono N."/>
            <person name="Nakamura H."/>
            <person name="Ohtoshi R."/>
            <person name="Tomita M."/>
            <person name="Numata K."/>
            <person name="Arakawa K."/>
        </authorList>
    </citation>
    <scope>NUCLEOTIDE SEQUENCE [LARGE SCALE GENOMIC DNA]</scope>
</reference>
<dbReference type="EMBL" id="BGZK01000766">
    <property type="protein sequence ID" value="GBP59636.1"/>
    <property type="molecule type" value="Genomic_DNA"/>
</dbReference>
<evidence type="ECO:0000313" key="1">
    <source>
        <dbReference type="EMBL" id="GBP59636.1"/>
    </source>
</evidence>
<gene>
    <name evidence="1" type="ORF">EVAR_46004_1</name>
</gene>
<protein>
    <submittedName>
        <fullName evidence="1">Uncharacterized protein</fullName>
    </submittedName>
</protein>